<gene>
    <name evidence="6" type="ORF">G7Y89_g2409</name>
</gene>
<protein>
    <recommendedName>
        <fullName evidence="5">AAA+ ATPase domain-containing protein</fullName>
    </recommendedName>
</protein>
<dbReference type="InterPro" id="IPR003593">
    <property type="entry name" value="AAA+_ATPase"/>
</dbReference>
<keyword evidence="7" id="KW-1185">Reference proteome</keyword>
<dbReference type="InterPro" id="IPR041627">
    <property type="entry name" value="AAA_lid_6"/>
</dbReference>
<dbReference type="Gene3D" id="3.40.50.300">
    <property type="entry name" value="P-loop containing nucleotide triphosphate hydrolases"/>
    <property type="match status" value="3"/>
</dbReference>
<organism evidence="6 7">
    <name type="scientific">Cudoniella acicularis</name>
    <dbReference type="NCBI Taxonomy" id="354080"/>
    <lineage>
        <taxon>Eukaryota</taxon>
        <taxon>Fungi</taxon>
        <taxon>Dikarya</taxon>
        <taxon>Ascomycota</taxon>
        <taxon>Pezizomycotina</taxon>
        <taxon>Leotiomycetes</taxon>
        <taxon>Helotiales</taxon>
        <taxon>Tricladiaceae</taxon>
        <taxon>Cudoniella</taxon>
    </lineage>
</organism>
<dbReference type="Pfam" id="PF17866">
    <property type="entry name" value="AAA_lid_6"/>
    <property type="match status" value="1"/>
</dbReference>
<feature type="compositionally biased region" description="Acidic residues" evidence="4">
    <location>
        <begin position="306"/>
        <end position="326"/>
    </location>
</feature>
<evidence type="ECO:0000313" key="6">
    <source>
        <dbReference type="EMBL" id="KAF4635676.1"/>
    </source>
</evidence>
<evidence type="ECO:0000313" key="7">
    <source>
        <dbReference type="Proteomes" id="UP000566819"/>
    </source>
</evidence>
<dbReference type="Pfam" id="PF00004">
    <property type="entry name" value="AAA"/>
    <property type="match status" value="3"/>
</dbReference>
<dbReference type="Proteomes" id="UP000566819">
    <property type="component" value="Unassembled WGS sequence"/>
</dbReference>
<evidence type="ECO:0000259" key="5">
    <source>
        <dbReference type="SMART" id="SM00382"/>
    </source>
</evidence>
<evidence type="ECO:0000256" key="3">
    <source>
        <dbReference type="ARBA" id="ARBA00022840"/>
    </source>
</evidence>
<dbReference type="SMART" id="SM00382">
    <property type="entry name" value="AAA"/>
    <property type="match status" value="3"/>
</dbReference>
<feature type="compositionally biased region" description="Basic and acidic residues" evidence="4">
    <location>
        <begin position="248"/>
        <end position="279"/>
    </location>
</feature>
<dbReference type="InterPro" id="IPR003959">
    <property type="entry name" value="ATPase_AAA_core"/>
</dbReference>
<reference evidence="6 7" key="1">
    <citation type="submission" date="2020-03" db="EMBL/GenBank/DDBJ databases">
        <title>Draft Genome Sequence of Cudoniella acicularis.</title>
        <authorList>
            <person name="Buettner E."/>
            <person name="Kellner H."/>
        </authorList>
    </citation>
    <scope>NUCLEOTIDE SEQUENCE [LARGE SCALE GENOMIC DNA]</scope>
    <source>
        <strain evidence="6 7">DSM 108380</strain>
    </source>
</reference>
<name>A0A8H4RV49_9HELO</name>
<dbReference type="InterPro" id="IPR050773">
    <property type="entry name" value="CbxX/CfxQ_RuBisCO_ESX"/>
</dbReference>
<feature type="region of interest" description="Disordered" evidence="4">
    <location>
        <begin position="171"/>
        <end position="333"/>
    </location>
</feature>
<dbReference type="PANTHER" id="PTHR43392:SF2">
    <property type="entry name" value="AAA-TYPE ATPASE FAMILY PROTEIN _ ANKYRIN REPEAT FAMILY PROTEIN"/>
    <property type="match status" value="1"/>
</dbReference>
<dbReference type="FunFam" id="3.40.50.300:FF:000216">
    <property type="entry name" value="Type VII secretion ATPase EccA"/>
    <property type="match status" value="2"/>
</dbReference>
<dbReference type="CDD" id="cd00009">
    <property type="entry name" value="AAA"/>
    <property type="match status" value="2"/>
</dbReference>
<dbReference type="EMBL" id="JAAMPI010000105">
    <property type="protein sequence ID" value="KAF4635676.1"/>
    <property type="molecule type" value="Genomic_DNA"/>
</dbReference>
<feature type="domain" description="AAA+ ATPase" evidence="5">
    <location>
        <begin position="924"/>
        <end position="1062"/>
    </location>
</feature>
<dbReference type="PRINTS" id="PR00819">
    <property type="entry name" value="CBXCFQXSUPER"/>
</dbReference>
<keyword evidence="3" id="KW-0067">ATP-binding</keyword>
<evidence type="ECO:0000256" key="1">
    <source>
        <dbReference type="ARBA" id="ARBA00010378"/>
    </source>
</evidence>
<feature type="compositionally biased region" description="Polar residues" evidence="4">
    <location>
        <begin position="26"/>
        <end position="47"/>
    </location>
</feature>
<dbReference type="GO" id="GO:0016887">
    <property type="term" value="F:ATP hydrolysis activity"/>
    <property type="evidence" value="ECO:0007669"/>
    <property type="project" value="InterPro"/>
</dbReference>
<dbReference type="InterPro" id="IPR027417">
    <property type="entry name" value="P-loop_NTPase"/>
</dbReference>
<comment type="similarity">
    <text evidence="1">Belongs to the CbxX/CfxQ family.</text>
</comment>
<dbReference type="FunFam" id="1.10.8.60:FF:000160">
    <property type="entry name" value="WGS project CABT00000000 data, contig 2.55"/>
    <property type="match status" value="1"/>
</dbReference>
<feature type="region of interest" description="Disordered" evidence="4">
    <location>
        <begin position="26"/>
        <end position="57"/>
    </location>
</feature>
<dbReference type="AlphaFoldDB" id="A0A8H4RV49"/>
<feature type="region of interest" description="Disordered" evidence="4">
    <location>
        <begin position="105"/>
        <end position="135"/>
    </location>
</feature>
<comment type="caution">
    <text evidence="6">The sequence shown here is derived from an EMBL/GenBank/DDBJ whole genome shotgun (WGS) entry which is preliminary data.</text>
</comment>
<feature type="compositionally biased region" description="Basic and acidic residues" evidence="4">
    <location>
        <begin position="181"/>
        <end position="202"/>
    </location>
</feature>
<keyword evidence="2" id="KW-0547">Nucleotide-binding</keyword>
<dbReference type="PANTHER" id="PTHR43392">
    <property type="entry name" value="AAA-TYPE ATPASE FAMILY PROTEIN / ANKYRIN REPEAT FAMILY PROTEIN"/>
    <property type="match status" value="1"/>
</dbReference>
<feature type="compositionally biased region" description="Polar residues" evidence="4">
    <location>
        <begin position="117"/>
        <end position="135"/>
    </location>
</feature>
<feature type="domain" description="AAA+ ATPase" evidence="5">
    <location>
        <begin position="373"/>
        <end position="501"/>
    </location>
</feature>
<accession>A0A8H4RV49</accession>
<sequence length="1164" mass="128064">MTLTEETDIVDNVNPEDIVNNLNSEEVDVSSGSEQTTMTPTSGSSIDGNDGEELAAGEAASDCTNVGVVENQVDPPEAQQLTAEQMSSALLKDVSEAVGGGVGSSILDSMKAEPQAHSVSTTQTRPTANDTVATSTDVVMLTEGSDDSALAFDPRGPITFGHSAIDITENLATHVPLEEPQVDKIPDENENAKISEEKKSDGVEDNEPPKNGAPKNGDDIPGDEEKADEEKADGGRAEEEKSEEENINEEKADEEKAEQEKAEEEKAEEEKSDTAKNGDEVTESNTLDELIGPEYLDDPKEKIDEEKADEEKTEEEKADEEDEVEEDPKGPSADEILEEVMVMVGLEAVKAHFLKTKSKIEMMRKQNADLTKERFSIAFMGNPGTGKTTIARLYANFLKALNAVPGKGYIETNAMRIAYKEDVRGTASMLEELGDGKGGIVFVDDAHQLVRNKSDLQHLLGEVEIKQGKIVFIFAGYTDKMEEFLGYNPSVASRVPNTLKFQDYTEIELQQILVKSIKDRFQDKMIVEGGNDGLYVRIFIHRLVGRRGQNNFGNVSAVETAFSKVLERQAYRLHQERKNGNEPGDFFITKEDMIGPGPTDALSTSKAWKELQEMVGLEDVIASIKSFFHRVQVNYRRELEEKPLIQVGLNKVFLGPPGTGKTTVGKLYGQILADLGLLTNGEVMVRNPSDFIGEYIGHSEAATKRILNAAVGKVLIIDEAHMLYPGKRSGGCNKSDIFRVAVIDTLVSELTNTPGEDRCVILMGYEEPMMELFHYSNPGLARRFPLQSAFVFETFSIDQLTKILDQKVEKEELELGPQARQVAIHLLTLARDRPNFGNGGEVDNLLARANSQQQKRIASIPHHKTILEAQDFDPNFERMISRGANCRELFKDFVGSENIISQFEGYQQIVAGMRMHNIDPRSHIPFTYLFKGPPGTGKTTTARKIGQIYYDIGFLSEPRVIECSVSDLVGEYKGWTGPKVIDLLDQALGKVLFVDEAYRLGHGDFATEAVSELVDCITKPRYANKLVIILAGYESDMNNLLRVNQGLASRFSTEVVFHSLPPEQCLALLHQRVGALGIHVGGLGPDATENGSIALNKLFNDLAATPSWANGRDIETLAKIVIGETFRSCAAEGKAGDLTLSYNKLVAILGGLLEQRRNRVLDFQ</sequence>
<dbReference type="InterPro" id="IPR000641">
    <property type="entry name" value="CbxX/CfxQ"/>
</dbReference>
<dbReference type="OrthoDB" id="2423195at2759"/>
<evidence type="ECO:0000256" key="4">
    <source>
        <dbReference type="SAM" id="MobiDB-lite"/>
    </source>
</evidence>
<dbReference type="Gene3D" id="1.10.8.60">
    <property type="match status" value="2"/>
</dbReference>
<feature type="compositionally biased region" description="Basic and acidic residues" evidence="4">
    <location>
        <begin position="228"/>
        <end position="239"/>
    </location>
</feature>
<evidence type="ECO:0000256" key="2">
    <source>
        <dbReference type="ARBA" id="ARBA00022741"/>
    </source>
</evidence>
<feature type="domain" description="AAA+ ATPase" evidence="5">
    <location>
        <begin position="647"/>
        <end position="796"/>
    </location>
</feature>
<dbReference type="SUPFAM" id="SSF52540">
    <property type="entry name" value="P-loop containing nucleoside triphosphate hydrolases"/>
    <property type="match status" value="3"/>
</dbReference>
<proteinExistence type="inferred from homology"/>
<dbReference type="GO" id="GO:0005524">
    <property type="term" value="F:ATP binding"/>
    <property type="evidence" value="ECO:0007669"/>
    <property type="project" value="UniProtKB-KW"/>
</dbReference>